<dbReference type="SUPFAM" id="SSF52540">
    <property type="entry name" value="P-loop containing nucleoside triphosphate hydrolases"/>
    <property type="match status" value="1"/>
</dbReference>
<dbReference type="Proteomes" id="UP000467841">
    <property type="component" value="Unassembled WGS sequence"/>
</dbReference>
<protein>
    <recommendedName>
        <fullName evidence="4">AIG1-type G domain-containing protein</fullName>
    </recommendedName>
</protein>
<gene>
    <name evidence="5" type="ORF">MERR_LOCUS11645</name>
</gene>
<dbReference type="Gene3D" id="3.40.50.300">
    <property type="entry name" value="P-loop containing nucleotide triphosphate hydrolases"/>
    <property type="match status" value="1"/>
</dbReference>
<sequence>MADDSHPIENIVLVGLRGNGKSATGNSIAGQMVFKSMSHVRKRNARSLYDLSDSADFISKEIVRCLTLAEGGLHAVLLVVSAKSRFSKELEKELSTLQVLFGSQIVDYVIVVFSAGDMLEEDGETLDNYLGDCPDFIKRVLKLCGQRMILFDNRTKDEAKRTKQAHELLNLIDLVRKQNNNIPYTDEMYHKIKEETDRYKKEQEETESKGHSGEQLEAMRKELQLVHEKNLKAVANMLEYKIKIAAEAHKGLFEAPGVSYMRRPQEEIPHEKLARHDIGSLYRSYELEAQAGIKRSERCAIL</sequence>
<dbReference type="AlphaFoldDB" id="A0A6D2IEF6"/>
<dbReference type="InterPro" id="IPR027417">
    <property type="entry name" value="P-loop_NTPase"/>
</dbReference>
<keyword evidence="3" id="KW-0342">GTP-binding</keyword>
<proteinExistence type="inferred from homology"/>
<keyword evidence="2" id="KW-0547">Nucleotide-binding</keyword>
<organism evidence="5 6">
    <name type="scientific">Microthlaspi erraticum</name>
    <dbReference type="NCBI Taxonomy" id="1685480"/>
    <lineage>
        <taxon>Eukaryota</taxon>
        <taxon>Viridiplantae</taxon>
        <taxon>Streptophyta</taxon>
        <taxon>Embryophyta</taxon>
        <taxon>Tracheophyta</taxon>
        <taxon>Spermatophyta</taxon>
        <taxon>Magnoliopsida</taxon>
        <taxon>eudicotyledons</taxon>
        <taxon>Gunneridae</taxon>
        <taxon>Pentapetalae</taxon>
        <taxon>rosids</taxon>
        <taxon>malvids</taxon>
        <taxon>Brassicales</taxon>
        <taxon>Brassicaceae</taxon>
        <taxon>Coluteocarpeae</taxon>
        <taxon>Microthlaspi</taxon>
    </lineage>
</organism>
<evidence type="ECO:0000256" key="1">
    <source>
        <dbReference type="ARBA" id="ARBA00008535"/>
    </source>
</evidence>
<evidence type="ECO:0000256" key="3">
    <source>
        <dbReference type="ARBA" id="ARBA00023134"/>
    </source>
</evidence>
<reference evidence="5" key="1">
    <citation type="submission" date="2020-01" db="EMBL/GenBank/DDBJ databases">
        <authorList>
            <person name="Mishra B."/>
        </authorList>
    </citation>
    <scope>NUCLEOTIDE SEQUENCE [LARGE SCALE GENOMIC DNA]</scope>
</reference>
<dbReference type="FunFam" id="3.40.50.300:FF:000840">
    <property type="entry name" value="Immune-associated nucleotide-binding protein 9"/>
    <property type="match status" value="1"/>
</dbReference>
<dbReference type="PANTHER" id="PTHR10903">
    <property type="entry name" value="GTPASE, IMAP FAMILY MEMBER-RELATED"/>
    <property type="match status" value="1"/>
</dbReference>
<evidence type="ECO:0000313" key="5">
    <source>
        <dbReference type="EMBL" id="CAA7024410.1"/>
    </source>
</evidence>
<dbReference type="EMBL" id="CACVBM020000888">
    <property type="protein sequence ID" value="CAA7024410.1"/>
    <property type="molecule type" value="Genomic_DNA"/>
</dbReference>
<dbReference type="InterPro" id="IPR006703">
    <property type="entry name" value="G_AIG1"/>
</dbReference>
<dbReference type="GO" id="GO:0005525">
    <property type="term" value="F:GTP binding"/>
    <property type="evidence" value="ECO:0007669"/>
    <property type="project" value="UniProtKB-KW"/>
</dbReference>
<name>A0A6D2IEF6_9BRAS</name>
<feature type="domain" description="AIG1-type G" evidence="4">
    <location>
        <begin position="6"/>
        <end position="193"/>
    </location>
</feature>
<accession>A0A6D2IEF6</accession>
<evidence type="ECO:0000313" key="6">
    <source>
        <dbReference type="Proteomes" id="UP000467841"/>
    </source>
</evidence>
<dbReference type="Pfam" id="PF04548">
    <property type="entry name" value="AIG1"/>
    <property type="match status" value="1"/>
</dbReference>
<dbReference type="InterPro" id="IPR045058">
    <property type="entry name" value="GIMA/IAN/Toc"/>
</dbReference>
<comment type="caution">
    <text evidence="5">The sequence shown here is derived from an EMBL/GenBank/DDBJ whole genome shotgun (WGS) entry which is preliminary data.</text>
</comment>
<comment type="similarity">
    <text evidence="1">Belongs to the TRAFAC class TrmE-Era-EngA-EngB-Septin-like GTPase superfamily. AIG1/Toc34/Toc159-like paraseptin GTPase family. IAN subfamily.</text>
</comment>
<keyword evidence="6" id="KW-1185">Reference proteome</keyword>
<dbReference type="PANTHER" id="PTHR10903:SF146">
    <property type="entry name" value="AIG1-LIKE PROTEIN_ 48352-49494-RELATED"/>
    <property type="match status" value="1"/>
</dbReference>
<evidence type="ECO:0000256" key="2">
    <source>
        <dbReference type="ARBA" id="ARBA00022741"/>
    </source>
</evidence>
<evidence type="ECO:0000259" key="4">
    <source>
        <dbReference type="PROSITE" id="PS51720"/>
    </source>
</evidence>
<dbReference type="PROSITE" id="PS51720">
    <property type="entry name" value="G_AIG1"/>
    <property type="match status" value="1"/>
</dbReference>
<dbReference type="OrthoDB" id="1071369at2759"/>